<keyword evidence="4 5" id="KW-0472">Membrane</keyword>
<evidence type="ECO:0000313" key="7">
    <source>
        <dbReference type="EMBL" id="AVO47118.1"/>
    </source>
</evidence>
<keyword evidence="2 5" id="KW-0812">Transmembrane</keyword>
<dbReference type="GO" id="GO:0005886">
    <property type="term" value="C:plasma membrane"/>
    <property type="evidence" value="ECO:0007669"/>
    <property type="project" value="TreeGrafter"/>
</dbReference>
<evidence type="ECO:0000256" key="1">
    <source>
        <dbReference type="ARBA" id="ARBA00004141"/>
    </source>
</evidence>
<dbReference type="KEGG" id="phr:C6569_19835"/>
<evidence type="ECO:0000256" key="5">
    <source>
        <dbReference type="SAM" id="Phobius"/>
    </source>
</evidence>
<keyword evidence="3 5" id="KW-1133">Transmembrane helix</keyword>
<evidence type="ECO:0000259" key="6">
    <source>
        <dbReference type="Pfam" id="PF01957"/>
    </source>
</evidence>
<dbReference type="Proteomes" id="UP000237889">
    <property type="component" value="Chromosome"/>
</dbReference>
<dbReference type="InterPro" id="IPR002810">
    <property type="entry name" value="NfeD-like_C"/>
</dbReference>
<proteinExistence type="predicted"/>
<protein>
    <recommendedName>
        <fullName evidence="6">NfeD-like C-terminal domain-containing protein</fullName>
    </recommendedName>
</protein>
<dbReference type="AlphaFoldDB" id="A0A2S0NG53"/>
<dbReference type="InterPro" id="IPR012340">
    <property type="entry name" value="NA-bd_OB-fold"/>
</dbReference>
<gene>
    <name evidence="7" type="ORF">C6569_19835</name>
</gene>
<feature type="transmembrane region" description="Helical" evidence="5">
    <location>
        <begin position="6"/>
        <end position="24"/>
    </location>
</feature>
<dbReference type="OrthoDB" id="9810336at2"/>
<sequence length="149" mass="15972">MIVATLASWGAWSWIAFAAVLMALEILAPGYFLIWLGAAAALTGAVFLVLPGPWQIQLAVFAALSLICLFGWVRVTRASNGTTSDKPDLNRRMEAMVGREFTLEEPIQAGRGRVRVADSVWLVTGPDLAAGARVRVTDFEGAVLKVEAA</sequence>
<name>A0A2S0NG53_9HYPH</name>
<evidence type="ECO:0000256" key="2">
    <source>
        <dbReference type="ARBA" id="ARBA00022692"/>
    </source>
</evidence>
<evidence type="ECO:0000313" key="8">
    <source>
        <dbReference type="Proteomes" id="UP000237889"/>
    </source>
</evidence>
<dbReference type="PANTHER" id="PTHR33507">
    <property type="entry name" value="INNER MEMBRANE PROTEIN YBBJ"/>
    <property type="match status" value="1"/>
</dbReference>
<feature type="transmembrane region" description="Helical" evidence="5">
    <location>
        <begin position="31"/>
        <end position="50"/>
    </location>
</feature>
<accession>A0A2S0NG53</accession>
<feature type="domain" description="NfeD-like C-terminal" evidence="6">
    <location>
        <begin position="94"/>
        <end position="147"/>
    </location>
</feature>
<evidence type="ECO:0000256" key="4">
    <source>
        <dbReference type="ARBA" id="ARBA00023136"/>
    </source>
</evidence>
<reference evidence="7 8" key="1">
    <citation type="submission" date="2018-03" db="EMBL/GenBank/DDBJ databases">
        <title>Genome sequencing of Phreatobacter sp.</title>
        <authorList>
            <person name="Kim S.-J."/>
            <person name="Heo J."/>
            <person name="Kwon S.-W."/>
        </authorList>
    </citation>
    <scope>NUCLEOTIDE SEQUENCE [LARGE SCALE GENOMIC DNA]</scope>
    <source>
        <strain evidence="7 8">S-12</strain>
    </source>
</reference>
<evidence type="ECO:0000256" key="3">
    <source>
        <dbReference type="ARBA" id="ARBA00022989"/>
    </source>
</evidence>
<feature type="transmembrane region" description="Helical" evidence="5">
    <location>
        <begin position="56"/>
        <end position="73"/>
    </location>
</feature>
<dbReference type="EMBL" id="CP027668">
    <property type="protein sequence ID" value="AVO47118.1"/>
    <property type="molecule type" value="Genomic_DNA"/>
</dbReference>
<dbReference type="Gene3D" id="2.40.50.140">
    <property type="entry name" value="Nucleic acid-binding proteins"/>
    <property type="match status" value="1"/>
</dbReference>
<organism evidence="7 8">
    <name type="scientific">Phreatobacter cathodiphilus</name>
    <dbReference type="NCBI Taxonomy" id="1868589"/>
    <lineage>
        <taxon>Bacteria</taxon>
        <taxon>Pseudomonadati</taxon>
        <taxon>Pseudomonadota</taxon>
        <taxon>Alphaproteobacteria</taxon>
        <taxon>Hyphomicrobiales</taxon>
        <taxon>Phreatobacteraceae</taxon>
        <taxon>Phreatobacter</taxon>
    </lineage>
</organism>
<dbReference type="PANTHER" id="PTHR33507:SF3">
    <property type="entry name" value="INNER MEMBRANE PROTEIN YBBJ"/>
    <property type="match status" value="1"/>
</dbReference>
<keyword evidence="8" id="KW-1185">Reference proteome</keyword>
<dbReference type="Pfam" id="PF01957">
    <property type="entry name" value="NfeD"/>
    <property type="match status" value="1"/>
</dbReference>
<dbReference type="InterPro" id="IPR052165">
    <property type="entry name" value="Membrane_assoc_protease"/>
</dbReference>
<comment type="subcellular location">
    <subcellularLocation>
        <location evidence="1">Membrane</location>
        <topology evidence="1">Multi-pass membrane protein</topology>
    </subcellularLocation>
</comment>
<dbReference type="RefSeq" id="WP_106750488.1">
    <property type="nucleotide sequence ID" value="NZ_CP027668.1"/>
</dbReference>